<dbReference type="Gene3D" id="1.10.287.130">
    <property type="match status" value="1"/>
</dbReference>
<evidence type="ECO:0000256" key="7">
    <source>
        <dbReference type="ARBA" id="ARBA00022840"/>
    </source>
</evidence>
<organism evidence="10 11">
    <name type="scientific">Desulfobacca acetoxidans (strain ATCC 700848 / DSM 11109 / ASRB2)</name>
    <dbReference type="NCBI Taxonomy" id="880072"/>
    <lineage>
        <taxon>Bacteria</taxon>
        <taxon>Pseudomonadati</taxon>
        <taxon>Thermodesulfobacteriota</taxon>
        <taxon>Desulfobaccia</taxon>
        <taxon>Desulfobaccales</taxon>
        <taxon>Desulfobaccaceae</taxon>
        <taxon>Desulfobacca</taxon>
    </lineage>
</organism>
<dbReference type="STRING" id="880072.Desac_2812"/>
<dbReference type="Gene3D" id="3.30.565.10">
    <property type="entry name" value="Histidine kinase-like ATPase, C-terminal domain"/>
    <property type="match status" value="1"/>
</dbReference>
<dbReference type="OrthoDB" id="9777714at2"/>
<evidence type="ECO:0000256" key="3">
    <source>
        <dbReference type="ARBA" id="ARBA00022553"/>
    </source>
</evidence>
<evidence type="ECO:0000256" key="8">
    <source>
        <dbReference type="ARBA" id="ARBA00023012"/>
    </source>
</evidence>
<dbReference type="InterPro" id="IPR004358">
    <property type="entry name" value="Sig_transdc_His_kin-like_C"/>
</dbReference>
<evidence type="ECO:0000313" key="10">
    <source>
        <dbReference type="EMBL" id="AEB10614.1"/>
    </source>
</evidence>
<evidence type="ECO:0000259" key="9">
    <source>
        <dbReference type="PROSITE" id="PS50109"/>
    </source>
</evidence>
<dbReference type="Pfam" id="PF02518">
    <property type="entry name" value="HATPase_c"/>
    <property type="match status" value="1"/>
</dbReference>
<dbReference type="EC" id="2.7.13.3" evidence="2"/>
<dbReference type="SUPFAM" id="SSF55874">
    <property type="entry name" value="ATPase domain of HSP90 chaperone/DNA topoisomerase II/histidine kinase"/>
    <property type="match status" value="1"/>
</dbReference>
<evidence type="ECO:0000256" key="5">
    <source>
        <dbReference type="ARBA" id="ARBA00022741"/>
    </source>
</evidence>
<sequence length="280" mass="32892">MVLHALARRRMEVNLNTRKQVNNTDDWDRLFQELRVYYRHSAVGRRTTGIIHHFNTPLQAILMQSELMVRKLQEEENTFAPRLSPELKAEWQKFFDYRRKKNRQLQEELAQLQRLVHLIRYQSFHEDDQGVQNIDLNELVREELAAYQTEWFFKYRVEKHLQWRDRLPPISGFYIDFSQSFRNIVDNALEALSSVDKPSLTIETRLDANRRIIAVGDNGPGLAPEIRDILFTPFVTTKGNPEKPRAGLGLFMAQRLLSPYGGVITVKSRPGETWFLLSLP</sequence>
<keyword evidence="4" id="KW-0808">Transferase</keyword>
<dbReference type="GO" id="GO:0000160">
    <property type="term" value="P:phosphorelay signal transduction system"/>
    <property type="evidence" value="ECO:0007669"/>
    <property type="project" value="UniProtKB-KW"/>
</dbReference>
<dbReference type="PROSITE" id="PS50109">
    <property type="entry name" value="HIS_KIN"/>
    <property type="match status" value="1"/>
</dbReference>
<dbReference type="GO" id="GO:0004673">
    <property type="term" value="F:protein histidine kinase activity"/>
    <property type="evidence" value="ECO:0007669"/>
    <property type="project" value="UniProtKB-EC"/>
</dbReference>
<dbReference type="InterPro" id="IPR036890">
    <property type="entry name" value="HATPase_C_sf"/>
</dbReference>
<dbReference type="eggNOG" id="COG4191">
    <property type="taxonomic scope" value="Bacteria"/>
</dbReference>
<gene>
    <name evidence="10" type="ordered locus">Desac_2812</name>
</gene>
<keyword evidence="7" id="KW-0067">ATP-binding</keyword>
<dbReference type="InterPro" id="IPR003594">
    <property type="entry name" value="HATPase_dom"/>
</dbReference>
<reference evidence="10 11" key="1">
    <citation type="journal article" date="2011" name="Stand. Genomic Sci.">
        <title>Complete genome sequence of the acetate-degrading sulfate reducer Desulfobacca acetoxidans type strain (ASRB2).</title>
        <authorList>
            <person name="Goker M."/>
            <person name="Teshima H."/>
            <person name="Lapidus A."/>
            <person name="Nolan M."/>
            <person name="Lucas S."/>
            <person name="Hammon N."/>
            <person name="Deshpande S."/>
            <person name="Cheng J.F."/>
            <person name="Tapia R."/>
            <person name="Han C."/>
            <person name="Goodwin L."/>
            <person name="Pitluck S."/>
            <person name="Huntemann M."/>
            <person name="Liolios K."/>
            <person name="Ivanova N."/>
            <person name="Pagani I."/>
            <person name="Mavromatis K."/>
            <person name="Ovchinikova G."/>
            <person name="Pati A."/>
            <person name="Chen A."/>
            <person name="Palaniappan K."/>
            <person name="Land M."/>
            <person name="Hauser L."/>
            <person name="Brambilla E.M."/>
            <person name="Rohde M."/>
            <person name="Spring S."/>
            <person name="Detter J.C."/>
            <person name="Woyke T."/>
            <person name="Bristow J."/>
            <person name="Eisen J.A."/>
            <person name="Markowitz V."/>
            <person name="Hugenholtz P."/>
            <person name="Kyrpides N.C."/>
            <person name="Klenk H.P."/>
        </authorList>
    </citation>
    <scope>NUCLEOTIDE SEQUENCE [LARGE SCALE GENOMIC DNA]</scope>
    <source>
        <strain evidence="11">ATCC 700848 / DSM 11109 / ASRB2</strain>
    </source>
</reference>
<dbReference type="PRINTS" id="PR00344">
    <property type="entry name" value="BCTRLSENSOR"/>
</dbReference>
<feature type="domain" description="Histidine kinase" evidence="9">
    <location>
        <begin position="49"/>
        <end position="280"/>
    </location>
</feature>
<keyword evidence="6 10" id="KW-0418">Kinase</keyword>
<evidence type="ECO:0000256" key="6">
    <source>
        <dbReference type="ARBA" id="ARBA00022777"/>
    </source>
</evidence>
<dbReference type="HOGENOM" id="CLU_992985_0_0_7"/>
<comment type="catalytic activity">
    <reaction evidence="1">
        <text>ATP + protein L-histidine = ADP + protein N-phospho-L-histidine.</text>
        <dbReference type="EC" id="2.7.13.3"/>
    </reaction>
</comment>
<dbReference type="Proteomes" id="UP000000483">
    <property type="component" value="Chromosome"/>
</dbReference>
<dbReference type="PANTHER" id="PTHR43065">
    <property type="entry name" value="SENSOR HISTIDINE KINASE"/>
    <property type="match status" value="1"/>
</dbReference>
<proteinExistence type="predicted"/>
<evidence type="ECO:0000256" key="1">
    <source>
        <dbReference type="ARBA" id="ARBA00000085"/>
    </source>
</evidence>
<evidence type="ECO:0000256" key="4">
    <source>
        <dbReference type="ARBA" id="ARBA00022679"/>
    </source>
</evidence>
<evidence type="ECO:0000313" key="11">
    <source>
        <dbReference type="Proteomes" id="UP000000483"/>
    </source>
</evidence>
<dbReference type="SMART" id="SM00387">
    <property type="entry name" value="HATPase_c"/>
    <property type="match status" value="1"/>
</dbReference>
<keyword evidence="5" id="KW-0547">Nucleotide-binding</keyword>
<evidence type="ECO:0000256" key="2">
    <source>
        <dbReference type="ARBA" id="ARBA00012438"/>
    </source>
</evidence>
<dbReference type="InterPro" id="IPR005467">
    <property type="entry name" value="His_kinase_dom"/>
</dbReference>
<accession>F2NIS0</accession>
<name>F2NIS0_DESAR</name>
<dbReference type="EMBL" id="CP002629">
    <property type="protein sequence ID" value="AEB10614.1"/>
    <property type="molecule type" value="Genomic_DNA"/>
</dbReference>
<keyword evidence="8" id="KW-0902">Two-component regulatory system</keyword>
<dbReference type="KEGG" id="dao:Desac_2812"/>
<reference evidence="11" key="2">
    <citation type="submission" date="2011-03" db="EMBL/GenBank/DDBJ databases">
        <title>The complete genome of Desulfobacca acetoxidans DSM 11109.</title>
        <authorList>
            <consortium name="US DOE Joint Genome Institute (JGI-PGF)"/>
            <person name="Lucas S."/>
            <person name="Copeland A."/>
            <person name="Lapidus A."/>
            <person name="Bruce D."/>
            <person name="Goodwin L."/>
            <person name="Pitluck S."/>
            <person name="Peters L."/>
            <person name="Kyrpides N."/>
            <person name="Mavromatis K."/>
            <person name="Ivanova N."/>
            <person name="Ovchinnikova G."/>
            <person name="Teshima H."/>
            <person name="Detter J.C."/>
            <person name="Han C."/>
            <person name="Land M."/>
            <person name="Hauser L."/>
            <person name="Markowitz V."/>
            <person name="Cheng J.-F."/>
            <person name="Hugenholtz P."/>
            <person name="Woyke T."/>
            <person name="Wu D."/>
            <person name="Spring S."/>
            <person name="Schueler E."/>
            <person name="Brambilla E."/>
            <person name="Klenk H.-P."/>
            <person name="Eisen J.A."/>
        </authorList>
    </citation>
    <scope>NUCLEOTIDE SEQUENCE [LARGE SCALE GENOMIC DNA]</scope>
    <source>
        <strain evidence="11">ATCC 700848 / DSM 11109 / ASRB2</strain>
    </source>
</reference>
<keyword evidence="3" id="KW-0597">Phosphoprotein</keyword>
<dbReference type="AlphaFoldDB" id="F2NIS0"/>
<keyword evidence="11" id="KW-1185">Reference proteome</keyword>
<dbReference type="GO" id="GO:0005524">
    <property type="term" value="F:ATP binding"/>
    <property type="evidence" value="ECO:0007669"/>
    <property type="project" value="UniProtKB-KW"/>
</dbReference>
<dbReference type="PANTHER" id="PTHR43065:SF10">
    <property type="entry name" value="PEROXIDE STRESS-ACTIVATED HISTIDINE KINASE MAK3"/>
    <property type="match status" value="1"/>
</dbReference>
<protein>
    <recommendedName>
        <fullName evidence="2">histidine kinase</fullName>
        <ecNumber evidence="2">2.7.13.3</ecNumber>
    </recommendedName>
</protein>